<name>A0ABU7XWK5_9FLAO</name>
<sequence length="155" mass="18092">MRKYMLILTLASFYFNSYSQAKENTMMKLESLTPNIMVKNVNATLDYYTKRLGFKLVDTNPESGQYEWGYVMFDNVGLMFQEEKSLKDEYKELEPQNVGGALTFYIRIENINDLYKKIVDGVKIIKPMNKTFYGTNEFAIMDLNGFILTFSETPK</sequence>
<evidence type="ECO:0000313" key="4">
    <source>
        <dbReference type="Proteomes" id="UP001337305"/>
    </source>
</evidence>
<keyword evidence="4" id="KW-1185">Reference proteome</keyword>
<dbReference type="InterPro" id="IPR037523">
    <property type="entry name" value="VOC_core"/>
</dbReference>
<feature type="chain" id="PRO_5047024269" evidence="1">
    <location>
        <begin position="22"/>
        <end position="155"/>
    </location>
</feature>
<reference evidence="3 4" key="1">
    <citation type="submission" date="2022-09" db="EMBL/GenBank/DDBJ databases">
        <title>Genome sequencing of Flavivirga sp. MEBiC05379.</title>
        <authorList>
            <person name="Oh H.-M."/>
            <person name="Kwon K.K."/>
            <person name="Park M.J."/>
            <person name="Yang S.-H."/>
        </authorList>
    </citation>
    <scope>NUCLEOTIDE SEQUENCE [LARGE SCALE GENOMIC DNA]</scope>
    <source>
        <strain evidence="3 4">MEBiC05379</strain>
    </source>
</reference>
<accession>A0ABU7XWK5</accession>
<dbReference type="Pfam" id="PF00903">
    <property type="entry name" value="Glyoxalase"/>
    <property type="match status" value="1"/>
</dbReference>
<feature type="signal peptide" evidence="1">
    <location>
        <begin position="1"/>
        <end position="21"/>
    </location>
</feature>
<dbReference type="RefSeq" id="WP_303306613.1">
    <property type="nucleotide sequence ID" value="NZ_JAODOP010000004.1"/>
</dbReference>
<keyword evidence="1" id="KW-0732">Signal</keyword>
<protein>
    <submittedName>
        <fullName evidence="3">VOC family protein</fullName>
    </submittedName>
</protein>
<gene>
    <name evidence="3" type="ORF">N1F79_14180</name>
</gene>
<feature type="domain" description="VOC" evidence="2">
    <location>
        <begin position="28"/>
        <end position="153"/>
    </location>
</feature>
<dbReference type="Gene3D" id="3.10.180.10">
    <property type="entry name" value="2,3-Dihydroxybiphenyl 1,2-Dioxygenase, domain 1"/>
    <property type="match status" value="1"/>
</dbReference>
<dbReference type="InterPro" id="IPR004360">
    <property type="entry name" value="Glyas_Fos-R_dOase_dom"/>
</dbReference>
<dbReference type="Proteomes" id="UP001337305">
    <property type="component" value="Unassembled WGS sequence"/>
</dbReference>
<organism evidence="3 4">
    <name type="scientific">Flavivirga spongiicola</name>
    <dbReference type="NCBI Taxonomy" id="421621"/>
    <lineage>
        <taxon>Bacteria</taxon>
        <taxon>Pseudomonadati</taxon>
        <taxon>Bacteroidota</taxon>
        <taxon>Flavobacteriia</taxon>
        <taxon>Flavobacteriales</taxon>
        <taxon>Flavobacteriaceae</taxon>
        <taxon>Flavivirga</taxon>
    </lineage>
</organism>
<proteinExistence type="predicted"/>
<dbReference type="SUPFAM" id="SSF54593">
    <property type="entry name" value="Glyoxalase/Bleomycin resistance protein/Dihydroxybiphenyl dioxygenase"/>
    <property type="match status" value="1"/>
</dbReference>
<evidence type="ECO:0000256" key="1">
    <source>
        <dbReference type="SAM" id="SignalP"/>
    </source>
</evidence>
<dbReference type="PROSITE" id="PS51819">
    <property type="entry name" value="VOC"/>
    <property type="match status" value="1"/>
</dbReference>
<comment type="caution">
    <text evidence="3">The sequence shown here is derived from an EMBL/GenBank/DDBJ whole genome shotgun (WGS) entry which is preliminary data.</text>
</comment>
<dbReference type="InterPro" id="IPR029068">
    <property type="entry name" value="Glyas_Bleomycin-R_OHBP_Dase"/>
</dbReference>
<evidence type="ECO:0000313" key="3">
    <source>
        <dbReference type="EMBL" id="MEF3834282.1"/>
    </source>
</evidence>
<dbReference type="EMBL" id="JAODOP010000004">
    <property type="protein sequence ID" value="MEF3834282.1"/>
    <property type="molecule type" value="Genomic_DNA"/>
</dbReference>
<evidence type="ECO:0000259" key="2">
    <source>
        <dbReference type="PROSITE" id="PS51819"/>
    </source>
</evidence>